<evidence type="ECO:0000313" key="4">
    <source>
        <dbReference type="Proteomes" id="UP000184041"/>
    </source>
</evidence>
<protein>
    <recommendedName>
        <fullName evidence="2">CAAX prenyl protease 2/Lysostaphin resistance protein A-like domain-containing protein</fullName>
    </recommendedName>
</protein>
<feature type="transmembrane region" description="Helical" evidence="1">
    <location>
        <begin position="209"/>
        <end position="226"/>
    </location>
</feature>
<dbReference type="EMBL" id="FQUS01000004">
    <property type="protein sequence ID" value="SHE97960.1"/>
    <property type="molecule type" value="Genomic_DNA"/>
</dbReference>
<dbReference type="Pfam" id="PF02517">
    <property type="entry name" value="Rce1-like"/>
    <property type="match status" value="1"/>
</dbReference>
<feature type="transmembrane region" description="Helical" evidence="1">
    <location>
        <begin position="79"/>
        <end position="102"/>
    </location>
</feature>
<feature type="domain" description="CAAX prenyl protease 2/Lysostaphin resistance protein A-like" evidence="2">
    <location>
        <begin position="178"/>
        <end position="263"/>
    </location>
</feature>
<name>A0A1M4XWZ8_9BACT</name>
<dbReference type="Proteomes" id="UP000184041">
    <property type="component" value="Unassembled WGS sequence"/>
</dbReference>
<dbReference type="STRING" id="1194090.SAMN05443144_104241"/>
<accession>A0A1M4XWZ8</accession>
<keyword evidence="1" id="KW-0812">Transmembrane</keyword>
<organism evidence="3 4">
    <name type="scientific">Fodinibius roseus</name>
    <dbReference type="NCBI Taxonomy" id="1194090"/>
    <lineage>
        <taxon>Bacteria</taxon>
        <taxon>Pseudomonadati</taxon>
        <taxon>Balneolota</taxon>
        <taxon>Balneolia</taxon>
        <taxon>Balneolales</taxon>
        <taxon>Balneolaceae</taxon>
        <taxon>Fodinibius</taxon>
    </lineage>
</organism>
<dbReference type="PANTHER" id="PTHR43592">
    <property type="entry name" value="CAAX AMINO TERMINAL PROTEASE"/>
    <property type="match status" value="1"/>
</dbReference>
<feature type="transmembrane region" description="Helical" evidence="1">
    <location>
        <begin position="289"/>
        <end position="307"/>
    </location>
</feature>
<dbReference type="GO" id="GO:0004175">
    <property type="term" value="F:endopeptidase activity"/>
    <property type="evidence" value="ECO:0007669"/>
    <property type="project" value="UniProtKB-ARBA"/>
</dbReference>
<keyword evidence="1" id="KW-1133">Transmembrane helix</keyword>
<feature type="transmembrane region" description="Helical" evidence="1">
    <location>
        <begin position="32"/>
        <end position="59"/>
    </location>
</feature>
<feature type="transmembrane region" description="Helical" evidence="1">
    <location>
        <begin position="123"/>
        <end position="144"/>
    </location>
</feature>
<keyword evidence="4" id="KW-1185">Reference proteome</keyword>
<dbReference type="AlphaFoldDB" id="A0A1M4XWZ8"/>
<dbReference type="InterPro" id="IPR003675">
    <property type="entry name" value="Rce1/LyrA-like_dom"/>
</dbReference>
<dbReference type="GO" id="GO:0080120">
    <property type="term" value="P:CAAX-box protein maturation"/>
    <property type="evidence" value="ECO:0007669"/>
    <property type="project" value="UniProtKB-ARBA"/>
</dbReference>
<proteinExistence type="predicted"/>
<feature type="transmembrane region" description="Helical" evidence="1">
    <location>
        <begin position="232"/>
        <end position="249"/>
    </location>
</feature>
<dbReference type="PANTHER" id="PTHR43592:SF15">
    <property type="entry name" value="CAAX AMINO TERMINAL PROTEASE FAMILY PROTEIN"/>
    <property type="match status" value="1"/>
</dbReference>
<evidence type="ECO:0000259" key="2">
    <source>
        <dbReference type="Pfam" id="PF02517"/>
    </source>
</evidence>
<sequence>MNEEAENKQQFTASDPGRLYTSWAERNGFSHWALALMWIIAAFMLFQVTASVIALALIGMEGGLSSDPSEAMKMMTDNLDLVFIGNSTGQILFLGLATWFYARLHTSRSAHKAFMRFNFRGDTLRYMLLAAVLVVVGQPVIWFLSWLNTLIPLPDAFANIQTSQMEMIENFLQSDHMMWLTLFHVAVVPAICEEVLYRSYVLRAFEKSWGIWPAIIISGLLFGLYHMQLSNLFPLAAIGILLAYITWVSKSVLPAMAGHFANNGGSVLYGTYYPESAFAEMTPESMPPIWAVSISLVITSYIVYWMYNQYKKNRHKEAHYV</sequence>
<reference evidence="3 4" key="1">
    <citation type="submission" date="2016-11" db="EMBL/GenBank/DDBJ databases">
        <authorList>
            <person name="Jaros S."/>
            <person name="Januszkiewicz K."/>
            <person name="Wedrychowicz H."/>
        </authorList>
    </citation>
    <scope>NUCLEOTIDE SEQUENCE [LARGE SCALE GENOMIC DNA]</scope>
    <source>
        <strain evidence="3 4">DSM 21986</strain>
    </source>
</reference>
<dbReference type="RefSeq" id="WP_139240198.1">
    <property type="nucleotide sequence ID" value="NZ_FQUS01000004.1"/>
</dbReference>
<gene>
    <name evidence="3" type="ORF">SAMN05443144_104241</name>
</gene>
<dbReference type="OrthoDB" id="1523022at2"/>
<keyword evidence="1" id="KW-0472">Membrane</keyword>
<evidence type="ECO:0000313" key="3">
    <source>
        <dbReference type="EMBL" id="SHE97960.1"/>
    </source>
</evidence>
<evidence type="ECO:0000256" key="1">
    <source>
        <dbReference type="SAM" id="Phobius"/>
    </source>
</evidence>